<dbReference type="PANTHER" id="PTHR46560:SF5">
    <property type="entry name" value="CYPHER, ISOFORM B"/>
    <property type="match status" value="1"/>
</dbReference>
<feature type="domain" description="ZP" evidence="4">
    <location>
        <begin position="73"/>
        <end position="332"/>
    </location>
</feature>
<evidence type="ECO:0000256" key="1">
    <source>
        <dbReference type="ARBA" id="ARBA00023157"/>
    </source>
</evidence>
<dbReference type="Proteomes" id="UP000695022">
    <property type="component" value="Unplaced"/>
</dbReference>
<evidence type="ECO:0000313" key="5">
    <source>
        <dbReference type="Proteomes" id="UP000695022"/>
    </source>
</evidence>
<feature type="signal peptide" evidence="3">
    <location>
        <begin position="1"/>
        <end position="18"/>
    </location>
</feature>
<keyword evidence="2" id="KW-1133">Transmembrane helix</keyword>
<dbReference type="RefSeq" id="XP_014662691.1">
    <property type="nucleotide sequence ID" value="XM_014807205.1"/>
</dbReference>
<evidence type="ECO:0000313" key="6">
    <source>
        <dbReference type="RefSeq" id="XP_014662691.1"/>
    </source>
</evidence>
<dbReference type="InterPro" id="IPR042235">
    <property type="entry name" value="ZP-C_dom"/>
</dbReference>
<evidence type="ECO:0000256" key="3">
    <source>
        <dbReference type="SAM" id="SignalP"/>
    </source>
</evidence>
<keyword evidence="2" id="KW-0812">Transmembrane</keyword>
<dbReference type="InterPro" id="IPR001507">
    <property type="entry name" value="ZP_dom"/>
</dbReference>
<dbReference type="Pfam" id="PF25057">
    <property type="entry name" value="CUT_N"/>
    <property type="match status" value="1"/>
</dbReference>
<protein>
    <submittedName>
        <fullName evidence="6">Uncharacterized protein LOC106805559 isoform X1</fullName>
    </submittedName>
</protein>
<feature type="chain" id="PRO_5046768765" evidence="3">
    <location>
        <begin position="19"/>
        <end position="449"/>
    </location>
</feature>
<dbReference type="PROSITE" id="PS51034">
    <property type="entry name" value="ZP_2"/>
    <property type="match status" value="1"/>
</dbReference>
<dbReference type="InterPro" id="IPR056953">
    <property type="entry name" value="CUT_N"/>
</dbReference>
<proteinExistence type="predicted"/>
<feature type="transmembrane region" description="Helical" evidence="2">
    <location>
        <begin position="408"/>
        <end position="431"/>
    </location>
</feature>
<keyword evidence="1" id="KW-1015">Disulfide bond</keyword>
<dbReference type="Gene3D" id="2.60.40.4100">
    <property type="entry name" value="Zona pellucida, ZP-C domain"/>
    <property type="match status" value="1"/>
</dbReference>
<name>A0ABM1DRX0_PRICU</name>
<dbReference type="InterPro" id="IPR055355">
    <property type="entry name" value="ZP-C"/>
</dbReference>
<gene>
    <name evidence="6" type="primary">LOC106805559</name>
</gene>
<evidence type="ECO:0000259" key="4">
    <source>
        <dbReference type="PROSITE" id="PS51034"/>
    </source>
</evidence>
<dbReference type="GeneID" id="106805559"/>
<keyword evidence="5" id="KW-1185">Reference proteome</keyword>
<organism evidence="5 6">
    <name type="scientific">Priapulus caudatus</name>
    <name type="common">Priapulid worm</name>
    <dbReference type="NCBI Taxonomy" id="37621"/>
    <lineage>
        <taxon>Eukaryota</taxon>
        <taxon>Metazoa</taxon>
        <taxon>Ecdysozoa</taxon>
        <taxon>Scalidophora</taxon>
        <taxon>Priapulida</taxon>
        <taxon>Priapulimorpha</taxon>
        <taxon>Priapulimorphida</taxon>
        <taxon>Priapulidae</taxon>
        <taxon>Priapulus</taxon>
    </lineage>
</organism>
<keyword evidence="2" id="KW-0472">Membrane</keyword>
<accession>A0ABM1DRX0</accession>
<keyword evidence="3" id="KW-0732">Signal</keyword>
<dbReference type="SMART" id="SM00241">
    <property type="entry name" value="ZP"/>
    <property type="match status" value="1"/>
</dbReference>
<reference evidence="6" key="1">
    <citation type="submission" date="2025-08" db="UniProtKB">
        <authorList>
            <consortium name="RefSeq"/>
        </authorList>
    </citation>
    <scope>IDENTIFICATION</scope>
</reference>
<dbReference type="Pfam" id="PF00100">
    <property type="entry name" value="Zona_pellucida"/>
    <property type="match status" value="1"/>
</dbReference>
<evidence type="ECO:0000256" key="2">
    <source>
        <dbReference type="SAM" id="Phobius"/>
    </source>
</evidence>
<dbReference type="PANTHER" id="PTHR46560">
    <property type="entry name" value="CYPHER, ISOFORM B"/>
    <property type="match status" value="1"/>
</dbReference>
<sequence>MARQIILLLLSMIVLSWADEAYIEHYYTTTEEPYPDHYTTTEYPDHHDYETTTYDPWLPEEPEDNKLVDVDVNCDIYDHEMKVKLGFEHGFDGVVYTRNHYGDSSCRVSGDGTKFVHFDISMEKCGTTNKAMSDEEYASHRAENVIVIMKKDWGFLDGLDEFYTVRCEFSGMRARTVNYDLAVPLSQEVSTLETATVALPSCWMQIVKGKDPLDYGTSELNLGGTATLVVYLQDSYYFDLSVSNCFAYDRYDHYGGKHTTVDLINDDGCSANKKLVGEPIHMHKLRSGQTAWFFHFRAFRFPDEENVYFQCQCTVCYQNCYQPKCNGDRVHRYKREAVETDINAETTMPSKESEDVRERMDVYNSVTIMLPKQSESEFAGFGTSADENEEITNKSMMGQRVCMSKGSISIVGAVIGAVIVIALITVIFACVRLRLSTKTVDDKIGLSQY</sequence>